<protein>
    <submittedName>
        <fullName evidence="1">Uncharacterized protein</fullName>
    </submittedName>
</protein>
<gene>
    <name evidence="1" type="ORF">NIES46_46330</name>
</gene>
<dbReference type="Proteomes" id="UP000326169">
    <property type="component" value="Unassembled WGS sequence"/>
</dbReference>
<evidence type="ECO:0000313" key="1">
    <source>
        <dbReference type="EMBL" id="GCE96561.1"/>
    </source>
</evidence>
<organism evidence="1 2">
    <name type="scientific">Limnospira platensis NIES-46</name>
    <dbReference type="NCBI Taxonomy" id="1236695"/>
    <lineage>
        <taxon>Bacteria</taxon>
        <taxon>Bacillati</taxon>
        <taxon>Cyanobacteriota</taxon>
        <taxon>Cyanophyceae</taxon>
        <taxon>Oscillatoriophycideae</taxon>
        <taxon>Oscillatoriales</taxon>
        <taxon>Sirenicapillariaceae</taxon>
        <taxon>Limnospira</taxon>
    </lineage>
</organism>
<evidence type="ECO:0000313" key="2">
    <source>
        <dbReference type="Proteomes" id="UP000326169"/>
    </source>
</evidence>
<reference evidence="1 2" key="1">
    <citation type="journal article" date="2019" name="J Genomics">
        <title>The Draft Genome of a Hydrogen-producing Cyanobacterium, Arthrospira platensis NIES-46.</title>
        <authorList>
            <person name="Suzuki S."/>
            <person name="Yamaguchi H."/>
            <person name="Kawachi M."/>
        </authorList>
    </citation>
    <scope>NUCLEOTIDE SEQUENCE [LARGE SCALE GENOMIC DNA]</scope>
    <source>
        <strain evidence="1 2">NIES-46</strain>
    </source>
</reference>
<sequence length="41" mass="4857">MQASITALEESLNKYLDDDFQQRFDQFFASLDAYLSNYRDS</sequence>
<keyword evidence="2" id="KW-1185">Reference proteome</keyword>
<proteinExistence type="predicted"/>
<dbReference type="EMBL" id="BIMW01000198">
    <property type="protein sequence ID" value="GCE96561.1"/>
    <property type="molecule type" value="Genomic_DNA"/>
</dbReference>
<accession>A0A5M3TEM7</accession>
<comment type="caution">
    <text evidence="1">The sequence shown here is derived from an EMBL/GenBank/DDBJ whole genome shotgun (WGS) entry which is preliminary data.</text>
</comment>
<name>A0A5M3TEM7_LIMPL</name>